<keyword evidence="2" id="KW-1185">Reference proteome</keyword>
<dbReference type="Proteomes" id="UP000003704">
    <property type="component" value="Unassembled WGS sequence"/>
</dbReference>
<comment type="caution">
    <text evidence="1">The sequence shown here is derived from an EMBL/GenBank/DDBJ whole genome shotgun (WGS) entry which is preliminary data.</text>
</comment>
<protein>
    <submittedName>
        <fullName evidence="1">Uncharacterized protein</fullName>
    </submittedName>
</protein>
<reference evidence="1 2" key="1">
    <citation type="journal article" date="2012" name="J. Bacteriol.">
        <title>Genome Sequence of n-Alkane-Degrading Hydrocarboniphaga effusa Strain AP103T (ATCC BAA-332T).</title>
        <authorList>
            <person name="Chang H.K."/>
            <person name="Zylstra G.J."/>
            <person name="Chae J.C."/>
        </authorList>
    </citation>
    <scope>NUCLEOTIDE SEQUENCE [LARGE SCALE GENOMIC DNA]</scope>
    <source>
        <strain evidence="1 2">AP103</strain>
    </source>
</reference>
<organism evidence="1 2">
    <name type="scientific">Hydrocarboniphaga effusa AP103</name>
    <dbReference type="NCBI Taxonomy" id="1172194"/>
    <lineage>
        <taxon>Bacteria</taxon>
        <taxon>Pseudomonadati</taxon>
        <taxon>Pseudomonadota</taxon>
        <taxon>Gammaproteobacteria</taxon>
        <taxon>Nevskiales</taxon>
        <taxon>Nevskiaceae</taxon>
        <taxon>Hydrocarboniphaga</taxon>
    </lineage>
</organism>
<evidence type="ECO:0000313" key="2">
    <source>
        <dbReference type="Proteomes" id="UP000003704"/>
    </source>
</evidence>
<dbReference type="RefSeq" id="WP_007184504.1">
    <property type="nucleotide sequence ID" value="NZ_AKGD01000001.1"/>
</dbReference>
<gene>
    <name evidence="1" type="ORF">WQQ_15550</name>
</gene>
<name>I8TCM1_9GAMM</name>
<proteinExistence type="predicted"/>
<dbReference type="EMBL" id="AKGD01000001">
    <property type="protein sequence ID" value="EIT71418.1"/>
    <property type="molecule type" value="Genomic_DNA"/>
</dbReference>
<accession>I8TCM1</accession>
<evidence type="ECO:0000313" key="1">
    <source>
        <dbReference type="EMBL" id="EIT71418.1"/>
    </source>
</evidence>
<sequence length="50" mass="5367">MVVDRSTGHGTAVAGGFPWLHAAALLKLRQLHQDAYHPADVICGCMPQLL</sequence>
<dbReference type="AlphaFoldDB" id="I8TCM1"/>